<organism evidence="2 3">
    <name type="scientific">Archangium gephyra</name>
    <dbReference type="NCBI Taxonomy" id="48"/>
    <lineage>
        <taxon>Bacteria</taxon>
        <taxon>Pseudomonadati</taxon>
        <taxon>Myxococcota</taxon>
        <taxon>Myxococcia</taxon>
        <taxon>Myxococcales</taxon>
        <taxon>Cystobacterineae</taxon>
        <taxon>Archangiaceae</taxon>
        <taxon>Archangium</taxon>
    </lineage>
</organism>
<sequence>MENTYNLDVARRWTLTLAVVGWALSGCTGSTWEQDEENTGQPQGTLQAAATTATGSLATGRSGFTATPLLDGRVLIVGGVSDGGRPLTAEIYSPTTGQFSLAGWLTYSRYWHTATRLADGRVLVVGGASTASAEIFDPVTGTWSQTGTPLQGRSGHTATLLRDGRVLVTGGGLGQSCEFYNPTTGTWSSAPSLLYQRSDHTATLLADGRVLVIGGAIGSNIYDTNVQAEIFNPATNTWSLTGQPVDGRQEHRAYLLHSGKVLVVGGEFNRVYLWNSELYDPATGSFSARVSAPNSGRFGGGVTRLGQVLIAGGGSTGTNSVSRYDPATNTWTALGSMLQPRQLFEIAELPDHRFLITGGNYGYQTTTYNTISELYDDGSACEPATCAASGAVCGSISDGCGGTLNCGTCPGGQICSASNTCEVCVPTTCESQGRVCGSTSDGCGGTLECGTCADGMSCLGGACITPTPPTVSFTSPTEGSTVEGNVTLAVNAASSFGLSRVEFYLGTALLGTDTSAPFTQGLNTRAYANGTQTLTARAYDTLGTQGSAGISVTFNNDFNAPTVSMTSPAQNAILTAGNAYVIRASASDDRGVRQVEFYLDGALISTRQAPYEVTWTPSSSNVGGHTWFAKAYDLAGNVTTSASVSVTVQSPPTSPNSLPYSASNTNSAQQNTVNRIIALSAGQTLTLGTCGVTGSSFSGDTYLRLYNSSGVQVALSDDACGGAGSNFTYTVPSGAGGNYQLRAGCYSSYSCSGTVAWTTTGSTTPPPSGSTLNYSASNTNSAQQATVNQTITLTAGQTLTLGTCGVTGSSFSGDTYLRLYNSSGVEVAYNDDACGGTGSNFTYTVPSGAGGNYQLRAGCFSSNSCSGTAAWTLQ</sequence>
<dbReference type="InterPro" id="IPR037293">
    <property type="entry name" value="Gal_Oxidase_central_sf"/>
</dbReference>
<dbReference type="SMART" id="SM00612">
    <property type="entry name" value="Kelch"/>
    <property type="match status" value="5"/>
</dbReference>
<evidence type="ECO:0000313" key="2">
    <source>
        <dbReference type="EMBL" id="REG23586.1"/>
    </source>
</evidence>
<proteinExistence type="predicted"/>
<comment type="caution">
    <text evidence="2">The sequence shown here is derived from an EMBL/GenBank/DDBJ whole genome shotgun (WGS) entry which is preliminary data.</text>
</comment>
<dbReference type="Gene3D" id="2.60.40.10">
    <property type="entry name" value="Immunoglobulins"/>
    <property type="match status" value="2"/>
</dbReference>
<dbReference type="Pfam" id="PF01344">
    <property type="entry name" value="Kelch_1"/>
    <property type="match status" value="1"/>
</dbReference>
<dbReference type="SUPFAM" id="SSF117281">
    <property type="entry name" value="Kelch motif"/>
    <property type="match status" value="2"/>
</dbReference>
<dbReference type="Gene3D" id="2.130.10.80">
    <property type="entry name" value="Galactose oxidase/kelch, beta-propeller"/>
    <property type="match status" value="3"/>
</dbReference>
<evidence type="ECO:0000256" key="1">
    <source>
        <dbReference type="SAM" id="MobiDB-lite"/>
    </source>
</evidence>
<dbReference type="InterPro" id="IPR006652">
    <property type="entry name" value="Kelch_1"/>
</dbReference>
<gene>
    <name evidence="2" type="ORF">ATI61_11656</name>
</gene>
<name>A0ABX9JP77_9BACT</name>
<feature type="compositionally biased region" description="Low complexity" evidence="1">
    <location>
        <begin position="646"/>
        <end position="657"/>
    </location>
</feature>
<accession>A0ABX9JP77</accession>
<dbReference type="InterPro" id="IPR015915">
    <property type="entry name" value="Kelch-typ_b-propeller"/>
</dbReference>
<protein>
    <submittedName>
        <fullName evidence="2">Galactose oxidase-like protein</fullName>
    </submittedName>
</protein>
<dbReference type="Proteomes" id="UP000256345">
    <property type="component" value="Unassembled WGS sequence"/>
</dbReference>
<dbReference type="Gene3D" id="2.60.120.380">
    <property type="match status" value="2"/>
</dbReference>
<keyword evidence="3" id="KW-1185">Reference proteome</keyword>
<dbReference type="PANTHER" id="PTHR45632:SF14">
    <property type="entry name" value="KELCH-LIKE PROTEIN 33"/>
    <property type="match status" value="1"/>
</dbReference>
<dbReference type="InterPro" id="IPR013783">
    <property type="entry name" value="Ig-like_fold"/>
</dbReference>
<evidence type="ECO:0000313" key="3">
    <source>
        <dbReference type="Proteomes" id="UP000256345"/>
    </source>
</evidence>
<dbReference type="RefSeq" id="WP_169800741.1">
    <property type="nucleotide sequence ID" value="NZ_CP011509.1"/>
</dbReference>
<dbReference type="Gene3D" id="2.120.10.80">
    <property type="entry name" value="Kelch-type beta propeller"/>
    <property type="match status" value="1"/>
</dbReference>
<dbReference type="Pfam" id="PF17957">
    <property type="entry name" value="Big_7"/>
    <property type="match status" value="2"/>
</dbReference>
<reference evidence="2 3" key="1">
    <citation type="submission" date="2018-08" db="EMBL/GenBank/DDBJ databases">
        <title>Genomic Encyclopedia of Archaeal and Bacterial Type Strains, Phase II (KMG-II): from individual species to whole genera.</title>
        <authorList>
            <person name="Goeker M."/>
        </authorList>
    </citation>
    <scope>NUCLEOTIDE SEQUENCE [LARGE SCALE GENOMIC DNA]</scope>
    <source>
        <strain evidence="2 3">DSM 2261</strain>
    </source>
</reference>
<feature type="region of interest" description="Disordered" evidence="1">
    <location>
        <begin position="646"/>
        <end position="665"/>
    </location>
</feature>
<dbReference type="PANTHER" id="PTHR45632">
    <property type="entry name" value="LD33804P"/>
    <property type="match status" value="1"/>
</dbReference>
<dbReference type="EMBL" id="QUMU01000016">
    <property type="protein sequence ID" value="REG23586.1"/>
    <property type="molecule type" value="Genomic_DNA"/>
</dbReference>